<accession>A0ABP2D9V9</accession>
<dbReference type="EMBL" id="ABID01000002">
    <property type="protein sequence ID" value="EDQ05049.1"/>
    <property type="molecule type" value="Genomic_DNA"/>
</dbReference>
<keyword evidence="2" id="KW-1185">Reference proteome</keyword>
<evidence type="ECO:0000313" key="1">
    <source>
        <dbReference type="EMBL" id="EDQ05049.1"/>
    </source>
</evidence>
<evidence type="ECO:0000313" key="2">
    <source>
        <dbReference type="Proteomes" id="UP000003257"/>
    </source>
</evidence>
<comment type="caution">
    <text evidence="1">The sequence shown here is derived from an EMBL/GenBank/DDBJ whole genome shotgun (WGS) entry which is preliminary data.</text>
</comment>
<gene>
    <name evidence="1" type="ORF">OIHEL45_09918</name>
</gene>
<dbReference type="Proteomes" id="UP000003257">
    <property type="component" value="Unassembled WGS sequence"/>
</dbReference>
<reference evidence="1 2" key="1">
    <citation type="submission" date="2007-11" db="EMBL/GenBank/DDBJ databases">
        <authorList>
            <person name="Wagner-Dobler I."/>
            <person name="Ferriera S."/>
            <person name="Johnson J."/>
            <person name="Kravitz S."/>
            <person name="Beeson K."/>
            <person name="Sutton G."/>
            <person name="Rogers Y.-H."/>
            <person name="Friedman R."/>
            <person name="Frazier M."/>
            <person name="Venter J.C."/>
        </authorList>
    </citation>
    <scope>NUCLEOTIDE SEQUENCE [LARGE SCALE GENOMIC DNA]</scope>
    <source>
        <strain evidence="1 2">HEL-45</strain>
    </source>
</reference>
<protein>
    <submittedName>
        <fullName evidence="1">Uncharacterized protein</fullName>
    </submittedName>
</protein>
<sequence length="42" mass="5149">MNLQKRFTIWTLERRRAFARFTVPNRFFENPSNHLRVAQVSL</sequence>
<name>A0ABP2D9V9_9RHOB</name>
<organism evidence="1 2">
    <name type="scientific">Sulfitobacter indolifex HEL-45</name>
    <dbReference type="NCBI Taxonomy" id="391624"/>
    <lineage>
        <taxon>Bacteria</taxon>
        <taxon>Pseudomonadati</taxon>
        <taxon>Pseudomonadota</taxon>
        <taxon>Alphaproteobacteria</taxon>
        <taxon>Rhodobacterales</taxon>
        <taxon>Roseobacteraceae</taxon>
        <taxon>Sulfitobacter</taxon>
    </lineage>
</organism>
<proteinExistence type="predicted"/>